<dbReference type="PANTHER" id="PTHR43280">
    <property type="entry name" value="ARAC-FAMILY TRANSCRIPTIONAL REGULATOR"/>
    <property type="match status" value="1"/>
</dbReference>
<dbReference type="AlphaFoldDB" id="A0A6V6YV84"/>
<evidence type="ECO:0000259" key="4">
    <source>
        <dbReference type="PROSITE" id="PS01124"/>
    </source>
</evidence>
<evidence type="ECO:0000313" key="5">
    <source>
        <dbReference type="EMBL" id="CAD0002592.1"/>
    </source>
</evidence>
<dbReference type="InterPro" id="IPR020449">
    <property type="entry name" value="Tscrpt_reg_AraC-type_HTH"/>
</dbReference>
<dbReference type="GO" id="GO:0003700">
    <property type="term" value="F:DNA-binding transcription factor activity"/>
    <property type="evidence" value="ECO:0007669"/>
    <property type="project" value="InterPro"/>
</dbReference>
<dbReference type="InterPro" id="IPR018060">
    <property type="entry name" value="HTH_AraC"/>
</dbReference>
<protein>
    <submittedName>
        <fullName evidence="5">AraC family transcriptional regulator</fullName>
    </submittedName>
</protein>
<gene>
    <name evidence="5" type="ORF">FLAT13_01254</name>
</gene>
<dbReference type="Gene3D" id="1.10.10.60">
    <property type="entry name" value="Homeodomain-like"/>
    <property type="match status" value="1"/>
</dbReference>
<dbReference type="PANTHER" id="PTHR43280:SF32">
    <property type="entry name" value="TRANSCRIPTIONAL REGULATORY PROTEIN"/>
    <property type="match status" value="1"/>
</dbReference>
<organism evidence="5 6">
    <name type="scientific">Flavobacterium salmonis</name>
    <dbReference type="NCBI Taxonomy" id="2654844"/>
    <lineage>
        <taxon>Bacteria</taxon>
        <taxon>Pseudomonadati</taxon>
        <taxon>Bacteroidota</taxon>
        <taxon>Flavobacteriia</taxon>
        <taxon>Flavobacteriales</taxon>
        <taxon>Flavobacteriaceae</taxon>
        <taxon>Flavobacterium</taxon>
    </lineage>
</organism>
<dbReference type="Pfam" id="PF12833">
    <property type="entry name" value="HTH_18"/>
    <property type="match status" value="1"/>
</dbReference>
<dbReference type="Pfam" id="PF02311">
    <property type="entry name" value="AraC_binding"/>
    <property type="match status" value="1"/>
</dbReference>
<dbReference type="SUPFAM" id="SSF46689">
    <property type="entry name" value="Homeodomain-like"/>
    <property type="match status" value="1"/>
</dbReference>
<dbReference type="Gene3D" id="2.60.120.10">
    <property type="entry name" value="Jelly Rolls"/>
    <property type="match status" value="1"/>
</dbReference>
<feature type="domain" description="HTH araC/xylS-type" evidence="4">
    <location>
        <begin position="187"/>
        <end position="285"/>
    </location>
</feature>
<dbReference type="PRINTS" id="PR00032">
    <property type="entry name" value="HTHARAC"/>
</dbReference>
<proteinExistence type="predicted"/>
<name>A0A6V6YV84_9FLAO</name>
<dbReference type="InterPro" id="IPR037923">
    <property type="entry name" value="HTH-like"/>
</dbReference>
<dbReference type="EMBL" id="CAIJDP010000060">
    <property type="protein sequence ID" value="CAD0002592.1"/>
    <property type="molecule type" value="Genomic_DNA"/>
</dbReference>
<dbReference type="SMART" id="SM00342">
    <property type="entry name" value="HTH_ARAC"/>
    <property type="match status" value="1"/>
</dbReference>
<accession>A0A6V6YV84</accession>
<evidence type="ECO:0000256" key="1">
    <source>
        <dbReference type="ARBA" id="ARBA00023015"/>
    </source>
</evidence>
<dbReference type="InterPro" id="IPR014710">
    <property type="entry name" value="RmlC-like_jellyroll"/>
</dbReference>
<evidence type="ECO:0000256" key="2">
    <source>
        <dbReference type="ARBA" id="ARBA00023125"/>
    </source>
</evidence>
<dbReference type="PROSITE" id="PS01124">
    <property type="entry name" value="HTH_ARAC_FAMILY_2"/>
    <property type="match status" value="1"/>
</dbReference>
<keyword evidence="3" id="KW-0804">Transcription</keyword>
<sequence>MKKYPVYSVENFSCNDIHSEFYVNTFKEHLKSHSFVEEPHRHDSYLMVFFTDGFGIHEIDFDRFEIQKGSLFLLQPGQMHHWSLSEDIEGFVIIFSQELYNLYFGQKKINDYNFYHSIHNRPEMLFEADEIPKILPYFKLLTEENKQHNNFQLDKMLNLLDCIHIEIGRKYSETYSHQTHSYNIKINTFEKLLEQHFKEEKSPSFYADKLNITLKHLNRICNEILQKTATEVIMDRVILEIKRMLTDKDLAVNEVASAIGYDDYSYFSRVFKKQTGVSPTAFRDLKNKKFHHISDISSFKFC</sequence>
<dbReference type="RefSeq" id="WP_180908320.1">
    <property type="nucleotide sequence ID" value="NZ_CAIJDP010000060.1"/>
</dbReference>
<dbReference type="SUPFAM" id="SSF51215">
    <property type="entry name" value="Regulatory protein AraC"/>
    <property type="match status" value="1"/>
</dbReference>
<keyword evidence="2" id="KW-0238">DNA-binding</keyword>
<dbReference type="InterPro" id="IPR009057">
    <property type="entry name" value="Homeodomain-like_sf"/>
</dbReference>
<keyword evidence="1" id="KW-0805">Transcription regulation</keyword>
<comment type="caution">
    <text evidence="5">The sequence shown here is derived from an EMBL/GenBank/DDBJ whole genome shotgun (WGS) entry which is preliminary data.</text>
</comment>
<reference evidence="5 6" key="1">
    <citation type="submission" date="2020-06" db="EMBL/GenBank/DDBJ databases">
        <authorList>
            <person name="Criscuolo A."/>
        </authorList>
    </citation>
    <scope>NUCLEOTIDE SEQUENCE [LARGE SCALE GENOMIC DNA]</scope>
    <source>
        <strain evidence="6">CIP 111411</strain>
    </source>
</reference>
<dbReference type="Proteomes" id="UP000530060">
    <property type="component" value="Unassembled WGS sequence"/>
</dbReference>
<evidence type="ECO:0000313" key="6">
    <source>
        <dbReference type="Proteomes" id="UP000530060"/>
    </source>
</evidence>
<evidence type="ECO:0000256" key="3">
    <source>
        <dbReference type="ARBA" id="ARBA00023163"/>
    </source>
</evidence>
<dbReference type="GO" id="GO:0043565">
    <property type="term" value="F:sequence-specific DNA binding"/>
    <property type="evidence" value="ECO:0007669"/>
    <property type="project" value="InterPro"/>
</dbReference>
<dbReference type="InterPro" id="IPR003313">
    <property type="entry name" value="AraC-bd"/>
</dbReference>
<keyword evidence="6" id="KW-1185">Reference proteome</keyword>